<evidence type="ECO:0000256" key="1">
    <source>
        <dbReference type="SAM" id="MobiDB-lite"/>
    </source>
</evidence>
<name>A0A5C6S9F4_FUSOC</name>
<evidence type="ECO:0000313" key="3">
    <source>
        <dbReference type="Proteomes" id="UP000321331"/>
    </source>
</evidence>
<dbReference type="Proteomes" id="UP000321331">
    <property type="component" value="Unassembled WGS sequence"/>
</dbReference>
<protein>
    <submittedName>
        <fullName evidence="2">Uncharacterized protein</fullName>
    </submittedName>
</protein>
<feature type="compositionally biased region" description="Low complexity" evidence="1">
    <location>
        <begin position="61"/>
        <end position="78"/>
    </location>
</feature>
<comment type="caution">
    <text evidence="2">The sequence shown here is derived from an EMBL/GenBank/DDBJ whole genome shotgun (WGS) entry which is preliminary data.</text>
</comment>
<dbReference type="AlphaFoldDB" id="A0A5C6S9F4"/>
<accession>A0A5C6S9F4</accession>
<feature type="region of interest" description="Disordered" evidence="1">
    <location>
        <begin position="34"/>
        <end position="84"/>
    </location>
</feature>
<sequence length="187" mass="20727">MRNPVMSLTRSFAQRISNLQLITIKHHHIFPMAPKKTTLKAGNAGKAKSTRKVSSETKSRNASSASTNSAPAAASTTTPTPPLYGVARLRGTSAYAFEMKEFLLARAKYHQKEARDLRARADELEEWWKNDTKKAARFNTEGKKLVDKEGGPSTIDDLFEKTCLEMEAEEAQAQAEEPEEIGSEGQE</sequence>
<reference evidence="2 3" key="1">
    <citation type="submission" date="2019-07" db="EMBL/GenBank/DDBJ databases">
        <title>The First High-Quality Draft Genome Sequence of the Causal Agent of the Current Panama Disease Epidemic.</title>
        <authorList>
            <person name="Warmington R.J."/>
            <person name="Kay W."/>
            <person name="Jeffries A."/>
            <person name="Bebber D."/>
            <person name="Moore K."/>
            <person name="Studholme D.J."/>
        </authorList>
    </citation>
    <scope>NUCLEOTIDE SEQUENCE [LARGE SCALE GENOMIC DNA]</scope>
    <source>
        <strain evidence="2 3">TR4</strain>
    </source>
</reference>
<proteinExistence type="predicted"/>
<gene>
    <name evidence="2" type="ORF">FocTR4_00016356</name>
</gene>
<evidence type="ECO:0000313" key="2">
    <source>
        <dbReference type="EMBL" id="TXB95534.1"/>
    </source>
</evidence>
<dbReference type="EMBL" id="VMNF01000015">
    <property type="protein sequence ID" value="TXB95534.1"/>
    <property type="molecule type" value="Genomic_DNA"/>
</dbReference>
<feature type="region of interest" description="Disordered" evidence="1">
    <location>
        <begin position="168"/>
        <end position="187"/>
    </location>
</feature>
<organism evidence="2 3">
    <name type="scientific">Fusarium oxysporum f. sp. cubense</name>
    <dbReference type="NCBI Taxonomy" id="61366"/>
    <lineage>
        <taxon>Eukaryota</taxon>
        <taxon>Fungi</taxon>
        <taxon>Dikarya</taxon>
        <taxon>Ascomycota</taxon>
        <taxon>Pezizomycotina</taxon>
        <taxon>Sordariomycetes</taxon>
        <taxon>Hypocreomycetidae</taxon>
        <taxon>Hypocreales</taxon>
        <taxon>Nectriaceae</taxon>
        <taxon>Fusarium</taxon>
        <taxon>Fusarium oxysporum species complex</taxon>
    </lineage>
</organism>